<evidence type="ECO:0000313" key="4">
    <source>
        <dbReference type="Proteomes" id="UP000305792"/>
    </source>
</evidence>
<dbReference type="PROSITE" id="PS51257">
    <property type="entry name" value="PROKAR_LIPOPROTEIN"/>
    <property type="match status" value="1"/>
</dbReference>
<sequence>MDTHTFRTRRLAGPTGLLAGALLLVGLAACGNGSGGDVETQTGAETTETASVPETTEEESPVPEETTPYLDPSLGEPSKSGSDSQTTITGTVESGIESGCLVLEYDGTVYGIFGSYDASVVYAGAQVTLHGQVDAGMMSTCQQGTPFVVEDAESAD</sequence>
<feature type="compositionally biased region" description="Low complexity" evidence="1">
    <location>
        <begin position="39"/>
        <end position="54"/>
    </location>
</feature>
<dbReference type="EMBL" id="STGX01000020">
    <property type="protein sequence ID" value="THV24345.1"/>
    <property type="molecule type" value="Genomic_DNA"/>
</dbReference>
<proteinExistence type="predicted"/>
<gene>
    <name evidence="3" type="ORF">E9998_22255</name>
</gene>
<organism evidence="3 4">
    <name type="scientific">Glycomyces paridis</name>
    <dbReference type="NCBI Taxonomy" id="2126555"/>
    <lineage>
        <taxon>Bacteria</taxon>
        <taxon>Bacillati</taxon>
        <taxon>Actinomycetota</taxon>
        <taxon>Actinomycetes</taxon>
        <taxon>Glycomycetales</taxon>
        <taxon>Glycomycetaceae</taxon>
        <taxon>Glycomyces</taxon>
    </lineage>
</organism>
<reference evidence="3 4" key="1">
    <citation type="journal article" date="2018" name="Int. J. Syst. Evol. Microbiol.">
        <title>Glycomyces paridis sp. nov., isolated from the medicinal plant Paris polyphylla.</title>
        <authorList>
            <person name="Fang X.M."/>
            <person name="Bai J.L."/>
            <person name="Su J."/>
            <person name="Zhao L.L."/>
            <person name="Liu H.Y."/>
            <person name="Ma B.P."/>
            <person name="Zhang Y.Q."/>
            <person name="Yu L.Y."/>
        </authorList>
    </citation>
    <scope>NUCLEOTIDE SEQUENCE [LARGE SCALE GENOMIC DNA]</scope>
    <source>
        <strain evidence="3 4">CPCC 204357</strain>
    </source>
</reference>
<keyword evidence="4" id="KW-1185">Reference proteome</keyword>
<dbReference type="AlphaFoldDB" id="A0A4S8P4P7"/>
<dbReference type="Proteomes" id="UP000305792">
    <property type="component" value="Unassembled WGS sequence"/>
</dbReference>
<accession>A0A4S8P4P7</accession>
<comment type="caution">
    <text evidence="3">The sequence shown here is derived from an EMBL/GenBank/DDBJ whole genome shotgun (WGS) entry which is preliminary data.</text>
</comment>
<dbReference type="OrthoDB" id="5148907at2"/>
<name>A0A4S8P4P7_9ACTN</name>
<feature type="chain" id="PRO_5039057779" evidence="2">
    <location>
        <begin position="29"/>
        <end position="156"/>
    </location>
</feature>
<evidence type="ECO:0000256" key="1">
    <source>
        <dbReference type="SAM" id="MobiDB-lite"/>
    </source>
</evidence>
<evidence type="ECO:0000313" key="3">
    <source>
        <dbReference type="EMBL" id="THV24345.1"/>
    </source>
</evidence>
<keyword evidence="2" id="KW-0732">Signal</keyword>
<feature type="compositionally biased region" description="Polar residues" evidence="1">
    <location>
        <begin position="79"/>
        <end position="89"/>
    </location>
</feature>
<evidence type="ECO:0000256" key="2">
    <source>
        <dbReference type="SAM" id="SignalP"/>
    </source>
</evidence>
<dbReference type="RefSeq" id="WP_136531894.1">
    <property type="nucleotide sequence ID" value="NZ_STGX01000020.1"/>
</dbReference>
<feature type="region of interest" description="Disordered" evidence="1">
    <location>
        <begin position="35"/>
        <end position="89"/>
    </location>
</feature>
<protein>
    <submittedName>
        <fullName evidence="3">Uncharacterized protein</fullName>
    </submittedName>
</protein>
<feature type="signal peptide" evidence="2">
    <location>
        <begin position="1"/>
        <end position="28"/>
    </location>
</feature>